<gene>
    <name evidence="1" type="ORF">ABW06_19205</name>
</gene>
<keyword evidence="2" id="KW-1185">Reference proteome</keyword>
<proteinExistence type="predicted"/>
<name>A0A0J5KZE9_PLUGE</name>
<evidence type="ECO:0000313" key="2">
    <source>
        <dbReference type="Proteomes" id="UP000036196"/>
    </source>
</evidence>
<dbReference type="AlphaFoldDB" id="A0A0J5KZE9"/>
<evidence type="ECO:0000313" key="1">
    <source>
        <dbReference type="EMBL" id="KMK11920.1"/>
    </source>
</evidence>
<dbReference type="RefSeq" id="WP_048280146.1">
    <property type="nucleotide sequence ID" value="NZ_LDZF01000023.1"/>
</dbReference>
<reference evidence="1 2" key="1">
    <citation type="submission" date="2015-05" db="EMBL/GenBank/DDBJ databases">
        <title>Genome sequences of Pluralibacter gergoviae.</title>
        <authorList>
            <person name="Greninger A.L."/>
            <person name="Miller S."/>
        </authorList>
    </citation>
    <scope>NUCLEOTIDE SEQUENCE [LARGE SCALE GENOMIC DNA]</scope>
    <source>
        <strain evidence="1 2">JS81F13</strain>
    </source>
</reference>
<dbReference type="EMBL" id="LDZF01000023">
    <property type="protein sequence ID" value="KMK11920.1"/>
    <property type="molecule type" value="Genomic_DNA"/>
</dbReference>
<dbReference type="Proteomes" id="UP000036196">
    <property type="component" value="Unassembled WGS sequence"/>
</dbReference>
<comment type="caution">
    <text evidence="1">The sequence shown here is derived from an EMBL/GenBank/DDBJ whole genome shotgun (WGS) entry which is preliminary data.</text>
</comment>
<protein>
    <submittedName>
        <fullName evidence="1">Uncharacterized protein</fullName>
    </submittedName>
</protein>
<sequence length="83" mass="9746">MELLKKEYVANAVTLFDVRLSEGEITLYADCLDLIMRICSEQDISLNTECETKEELSWFKDSLVDLLKLIEHKDFLPERYKSL</sequence>
<dbReference type="PATRIC" id="fig|61647.15.peg.2387"/>
<accession>A0A0J5KZE9</accession>
<organism evidence="1 2">
    <name type="scientific">Pluralibacter gergoviae</name>
    <name type="common">Enterobacter gergoviae</name>
    <dbReference type="NCBI Taxonomy" id="61647"/>
    <lineage>
        <taxon>Bacteria</taxon>
        <taxon>Pseudomonadati</taxon>
        <taxon>Pseudomonadota</taxon>
        <taxon>Gammaproteobacteria</taxon>
        <taxon>Enterobacterales</taxon>
        <taxon>Enterobacteriaceae</taxon>
        <taxon>Pluralibacter</taxon>
    </lineage>
</organism>